<feature type="compositionally biased region" description="Basic residues" evidence="7">
    <location>
        <begin position="904"/>
        <end position="913"/>
    </location>
</feature>
<feature type="domain" description="THAP-type" evidence="8">
    <location>
        <begin position="290"/>
        <end position="385"/>
    </location>
</feature>
<proteinExistence type="predicted"/>
<dbReference type="Pfam" id="PF05485">
    <property type="entry name" value="THAP"/>
    <property type="match status" value="1"/>
</dbReference>
<feature type="compositionally biased region" description="Acidic residues" evidence="7">
    <location>
        <begin position="440"/>
        <end position="469"/>
    </location>
</feature>
<dbReference type="InterPro" id="IPR006612">
    <property type="entry name" value="THAP_Znf"/>
</dbReference>
<feature type="region of interest" description="Disordered" evidence="7">
    <location>
        <begin position="878"/>
        <end position="1000"/>
    </location>
</feature>
<feature type="compositionally biased region" description="Basic and acidic residues" evidence="7">
    <location>
        <begin position="470"/>
        <end position="481"/>
    </location>
</feature>
<evidence type="ECO:0000256" key="2">
    <source>
        <dbReference type="ARBA" id="ARBA00022771"/>
    </source>
</evidence>
<feature type="compositionally biased region" description="Low complexity" evidence="7">
    <location>
        <begin position="916"/>
        <end position="930"/>
    </location>
</feature>
<feature type="compositionally biased region" description="Low complexity" evidence="7">
    <location>
        <begin position="972"/>
        <end position="982"/>
    </location>
</feature>
<keyword evidence="2 5" id="KW-0863">Zinc-finger</keyword>
<feature type="coiled-coil region" evidence="6">
    <location>
        <begin position="709"/>
        <end position="743"/>
    </location>
</feature>
<evidence type="ECO:0000256" key="5">
    <source>
        <dbReference type="PROSITE-ProRule" id="PRU00309"/>
    </source>
</evidence>
<comment type="caution">
    <text evidence="9">The sequence shown here is derived from an EMBL/GenBank/DDBJ whole genome shotgun (WGS) entry which is preliminary data.</text>
</comment>
<feature type="compositionally biased region" description="Low complexity" evidence="7">
    <location>
        <begin position="38"/>
        <end position="73"/>
    </location>
</feature>
<dbReference type="PROSITE" id="PS50950">
    <property type="entry name" value="ZF_THAP"/>
    <property type="match status" value="1"/>
</dbReference>
<feature type="region of interest" description="Disordered" evidence="7">
    <location>
        <begin position="1"/>
        <end position="73"/>
    </location>
</feature>
<dbReference type="SMART" id="SM00980">
    <property type="entry name" value="THAP"/>
    <property type="match status" value="1"/>
</dbReference>
<keyword evidence="1" id="KW-0479">Metal-binding</keyword>
<evidence type="ECO:0000313" key="9">
    <source>
        <dbReference type="EMBL" id="GAV09392.1"/>
    </source>
</evidence>
<dbReference type="EMBL" id="BDGG01000022">
    <property type="protein sequence ID" value="GAV09392.1"/>
    <property type="molecule type" value="Genomic_DNA"/>
</dbReference>
<dbReference type="GO" id="GO:0008270">
    <property type="term" value="F:zinc ion binding"/>
    <property type="evidence" value="ECO:0007669"/>
    <property type="project" value="UniProtKB-KW"/>
</dbReference>
<gene>
    <name evidence="9" type="primary">RvY_18941-1</name>
    <name evidence="9" type="synonym">RvY_18941.1</name>
    <name evidence="9" type="ORF">RvY_18941</name>
</gene>
<keyword evidence="4 5" id="KW-0238">DNA-binding</keyword>
<sequence>MDRNESSDGMNMDDNLPFSHLDGAAEKTNISASLTGRESPSGSFSPEYSFSSTQFFSQQSTDGSGTVVSQSSSMVVTCNSTADMSVGGDSFLSELRRISGQDAEQSSGLDDSLGNLPAVGSRQKGGTMEETVKELSSLHNDSFQPTPSKQASSHYNTAEISEDEAEGEEALGGDVSTQVAAVLEESSPSSDGGQLVVSMAMNGLKDEEAIKQEPGIPLYDRSREGSVASRTSFISTEDVEEGDARRPASQTAKRKGQDGHAQQGGEEEEGTEEGGRRAPSTRAAAEASRKKASCVVPDCDNYQQSRANVFVFPDGDLRPLVRRKWLYALNTSRVGRNRPLDLAALKKNPNYGLCVKHFDRQEDFVDPTKPDSELTLKKDAVPTIFLTPEAAVTDASDSTSGKAKVSSSNSNGALAGISQYARKTIPKPAAKQKKKANGTEVDEEVEEEMEGQSSSDEGDLDDSDADEDWDKSAKKQAKKLDAAGLVAKRGRPSRQQMEEKKALAQTFAPTTKPYSRHDEAASYNRNGSPQKGGKSGSVITTVFLPKSILNGPLPPLQLNNATTTITTPAKTTTPIKVVQSKPSSQPVKSATKASASSTSQSIPAHRSSAPWPFKPAATPSPSQKVVVVGSAACPIVMPNRSPVTRQPIKLVLQKLPQHQEQVSPLRPPTKATHNMFKSARHGPVMGVGIQVEEEDLEPDSSDEEVQDILREAQEEILELKFSLEDALMDLSAEKQKNAHLETRVNAWIRAHFSASSMEAERLETLNNVATYYYDFAKKAEEGKRTIKAELELFRANFVRAQKETESYRSQIIELQGASTRELERIQQAKTRNEKEAQETIQTLRRQLADSAVAAEHAKRAQLAAEENVRRLNAGGGAALRPAAHHAAPQPAYAASDESEPTPPPKKRAPRGSNKKATAAATAQAQAIVAQRQREEQAAAEAAEAQAAAAQANTGRGRKRGRAAKEPSQSQTPSPAKDSSASSKKQRESSVDRAVRYLMSL</sequence>
<reference evidence="9 10" key="1">
    <citation type="journal article" date="2016" name="Nat. Commun.">
        <title>Extremotolerant tardigrade genome and improved radiotolerance of human cultured cells by tardigrade-unique protein.</title>
        <authorList>
            <person name="Hashimoto T."/>
            <person name="Horikawa D.D."/>
            <person name="Saito Y."/>
            <person name="Kuwahara H."/>
            <person name="Kozuka-Hata H."/>
            <person name="Shin-I T."/>
            <person name="Minakuchi Y."/>
            <person name="Ohishi K."/>
            <person name="Motoyama A."/>
            <person name="Aizu T."/>
            <person name="Enomoto A."/>
            <person name="Kondo K."/>
            <person name="Tanaka S."/>
            <person name="Hara Y."/>
            <person name="Koshikawa S."/>
            <person name="Sagara H."/>
            <person name="Miura T."/>
            <person name="Yokobori S."/>
            <person name="Miyagawa K."/>
            <person name="Suzuki Y."/>
            <person name="Kubo T."/>
            <person name="Oyama M."/>
            <person name="Kohara Y."/>
            <person name="Fujiyama A."/>
            <person name="Arakawa K."/>
            <person name="Katayama T."/>
            <person name="Toyoda A."/>
            <person name="Kunieda T."/>
        </authorList>
    </citation>
    <scope>NUCLEOTIDE SEQUENCE [LARGE SCALE GENOMIC DNA]</scope>
    <source>
        <strain evidence="9 10">YOKOZUNA-1</strain>
    </source>
</reference>
<keyword evidence="6" id="KW-0175">Coiled coil</keyword>
<feature type="region of interest" description="Disordered" evidence="7">
    <location>
        <begin position="425"/>
        <end position="537"/>
    </location>
</feature>
<feature type="compositionally biased region" description="Low complexity" evidence="7">
    <location>
        <begin position="878"/>
        <end position="894"/>
    </location>
</feature>
<evidence type="ECO:0000256" key="1">
    <source>
        <dbReference type="ARBA" id="ARBA00022723"/>
    </source>
</evidence>
<protein>
    <recommendedName>
        <fullName evidence="8">THAP-type domain-containing protein</fullName>
    </recommendedName>
</protein>
<feature type="compositionally biased region" description="Low complexity" evidence="7">
    <location>
        <begin position="588"/>
        <end position="599"/>
    </location>
</feature>
<dbReference type="AlphaFoldDB" id="A0A1D1W7L8"/>
<organism evidence="9 10">
    <name type="scientific">Ramazzottius varieornatus</name>
    <name type="common">Water bear</name>
    <name type="synonym">Tardigrade</name>
    <dbReference type="NCBI Taxonomy" id="947166"/>
    <lineage>
        <taxon>Eukaryota</taxon>
        <taxon>Metazoa</taxon>
        <taxon>Ecdysozoa</taxon>
        <taxon>Tardigrada</taxon>
        <taxon>Eutardigrada</taxon>
        <taxon>Parachela</taxon>
        <taxon>Hypsibioidea</taxon>
        <taxon>Ramazzottiidae</taxon>
        <taxon>Ramazzottius</taxon>
    </lineage>
</organism>
<feature type="compositionally biased region" description="Polar residues" evidence="7">
    <location>
        <begin position="395"/>
        <end position="411"/>
    </location>
</feature>
<evidence type="ECO:0000256" key="3">
    <source>
        <dbReference type="ARBA" id="ARBA00022833"/>
    </source>
</evidence>
<feature type="region of interest" description="Disordered" evidence="7">
    <location>
        <begin position="97"/>
        <end position="290"/>
    </location>
</feature>
<accession>A0A1D1W7L8</accession>
<feature type="compositionally biased region" description="Basic and acidic residues" evidence="7">
    <location>
        <begin position="984"/>
        <end position="994"/>
    </location>
</feature>
<feature type="compositionally biased region" description="Acidic residues" evidence="7">
    <location>
        <begin position="160"/>
        <end position="171"/>
    </location>
</feature>
<dbReference type="OrthoDB" id="10655744at2759"/>
<dbReference type="Proteomes" id="UP000186922">
    <property type="component" value="Unassembled WGS sequence"/>
</dbReference>
<keyword evidence="10" id="KW-1185">Reference proteome</keyword>
<evidence type="ECO:0000256" key="7">
    <source>
        <dbReference type="SAM" id="MobiDB-lite"/>
    </source>
</evidence>
<feature type="compositionally biased region" description="Polar residues" evidence="7">
    <location>
        <begin position="137"/>
        <end position="156"/>
    </location>
</feature>
<feature type="compositionally biased region" description="Low complexity" evidence="7">
    <location>
        <begin position="938"/>
        <end position="951"/>
    </location>
</feature>
<feature type="region of interest" description="Disordered" evidence="7">
    <location>
        <begin position="572"/>
        <end position="621"/>
    </location>
</feature>
<dbReference type="SUPFAM" id="SSF57716">
    <property type="entry name" value="Glucocorticoid receptor-like (DNA-binding domain)"/>
    <property type="match status" value="1"/>
</dbReference>
<evidence type="ECO:0000313" key="10">
    <source>
        <dbReference type="Proteomes" id="UP000186922"/>
    </source>
</evidence>
<dbReference type="GO" id="GO:0003677">
    <property type="term" value="F:DNA binding"/>
    <property type="evidence" value="ECO:0007669"/>
    <property type="project" value="UniProtKB-UniRule"/>
</dbReference>
<feature type="region of interest" description="Disordered" evidence="7">
    <location>
        <begin position="392"/>
        <end position="411"/>
    </location>
</feature>
<evidence type="ECO:0000256" key="6">
    <source>
        <dbReference type="SAM" id="Coils"/>
    </source>
</evidence>
<evidence type="ECO:0000259" key="8">
    <source>
        <dbReference type="PROSITE" id="PS50950"/>
    </source>
</evidence>
<keyword evidence="3" id="KW-0862">Zinc</keyword>
<name>A0A1D1W7L8_RAMVA</name>
<evidence type="ECO:0000256" key="4">
    <source>
        <dbReference type="ARBA" id="ARBA00023125"/>
    </source>
</evidence>